<comment type="caution">
    <text evidence="1">The sequence shown here is derived from an EMBL/GenBank/DDBJ whole genome shotgun (WGS) entry which is preliminary data.</text>
</comment>
<keyword evidence="2" id="KW-1185">Reference proteome</keyword>
<sequence>MERYATDDFALFNSPSNVSTLSERELYPSPTPPPPTHYAHALRVADSKSHQSDISEIRLCECFYLKEDFIWNLKGEERKQICGGEKKISKYLSKMDFPINIHCYSFPETLSLSDKCFSGISK</sequence>
<name>A0AAV4XG41_CAEEX</name>
<dbReference type="EMBL" id="BPLR01017756">
    <property type="protein sequence ID" value="GIY94191.1"/>
    <property type="molecule type" value="Genomic_DNA"/>
</dbReference>
<protein>
    <submittedName>
        <fullName evidence="1">Uncharacterized protein</fullName>
    </submittedName>
</protein>
<proteinExistence type="predicted"/>
<accession>A0AAV4XG41</accession>
<evidence type="ECO:0000313" key="2">
    <source>
        <dbReference type="Proteomes" id="UP001054945"/>
    </source>
</evidence>
<evidence type="ECO:0000313" key="1">
    <source>
        <dbReference type="EMBL" id="GIY94191.1"/>
    </source>
</evidence>
<reference evidence="1 2" key="1">
    <citation type="submission" date="2021-06" db="EMBL/GenBank/DDBJ databases">
        <title>Caerostris extrusa draft genome.</title>
        <authorList>
            <person name="Kono N."/>
            <person name="Arakawa K."/>
        </authorList>
    </citation>
    <scope>NUCLEOTIDE SEQUENCE [LARGE SCALE GENOMIC DNA]</scope>
</reference>
<organism evidence="1 2">
    <name type="scientific">Caerostris extrusa</name>
    <name type="common">Bark spider</name>
    <name type="synonym">Caerostris bankana</name>
    <dbReference type="NCBI Taxonomy" id="172846"/>
    <lineage>
        <taxon>Eukaryota</taxon>
        <taxon>Metazoa</taxon>
        <taxon>Ecdysozoa</taxon>
        <taxon>Arthropoda</taxon>
        <taxon>Chelicerata</taxon>
        <taxon>Arachnida</taxon>
        <taxon>Araneae</taxon>
        <taxon>Araneomorphae</taxon>
        <taxon>Entelegynae</taxon>
        <taxon>Araneoidea</taxon>
        <taxon>Araneidae</taxon>
        <taxon>Caerostris</taxon>
    </lineage>
</organism>
<dbReference type="Proteomes" id="UP001054945">
    <property type="component" value="Unassembled WGS sequence"/>
</dbReference>
<gene>
    <name evidence="1" type="ORF">CEXT_360671</name>
</gene>
<dbReference type="AlphaFoldDB" id="A0AAV4XG41"/>